<dbReference type="InterPro" id="IPR001754">
    <property type="entry name" value="OMPdeCOase_dom"/>
</dbReference>
<reference evidence="4 6" key="2">
    <citation type="submission" date="2023-07" db="EMBL/GenBank/DDBJ databases">
        <title>Genomic Encyclopedia of Type Strains, Phase IV (KMG-IV): sequencing the most valuable type-strain genomes for metagenomic binning, comparative biology and taxonomic classification.</title>
        <authorList>
            <person name="Goeker M."/>
        </authorList>
    </citation>
    <scope>NUCLEOTIDE SEQUENCE [LARGE SCALE GENOMIC DNA]</scope>
    <source>
        <strain evidence="4 6">DSM 338</strain>
    </source>
</reference>
<comment type="caution">
    <text evidence="3">The sequence shown here is derived from an EMBL/GenBank/DDBJ whole genome shotgun (WGS) entry which is preliminary data.</text>
</comment>
<evidence type="ECO:0000259" key="2">
    <source>
        <dbReference type="Pfam" id="PF00215"/>
    </source>
</evidence>
<keyword evidence="6" id="KW-1185">Reference proteome</keyword>
<evidence type="ECO:0000256" key="1">
    <source>
        <dbReference type="ARBA" id="ARBA00023239"/>
    </source>
</evidence>
<dbReference type="EMBL" id="BSDO01000007">
    <property type="protein sequence ID" value="GLI24367.1"/>
    <property type="molecule type" value="Genomic_DNA"/>
</dbReference>
<dbReference type="InterPro" id="IPR011060">
    <property type="entry name" value="RibuloseP-bd_barrel"/>
</dbReference>
<keyword evidence="1 4" id="KW-0456">Lyase</keyword>
<dbReference type="Proteomes" id="UP001144397">
    <property type="component" value="Unassembled WGS sequence"/>
</dbReference>
<dbReference type="InterPro" id="IPR013785">
    <property type="entry name" value="Aldolase_TIM"/>
</dbReference>
<dbReference type="AlphaFoldDB" id="A0A9W6CSA0"/>
<evidence type="ECO:0000313" key="3">
    <source>
        <dbReference type="EMBL" id="GLI24367.1"/>
    </source>
</evidence>
<dbReference type="GO" id="GO:0006207">
    <property type="term" value="P:'de novo' pyrimidine nucleobase biosynthetic process"/>
    <property type="evidence" value="ECO:0007669"/>
    <property type="project" value="InterPro"/>
</dbReference>
<dbReference type="EC" id="4.1.1.23" evidence="4"/>
<sequence length="249" mass="25894">MASTFSAKTFSGTVGIVPALDIETQEKFDAVVKATSGVPGVAGYKLGLTSVLRHGLKESMRRVRNLTDLPILYDHQKAGPDMPDMAKKFAALCAEAEVDGLILFPVAGPTAVDGFVGEALKAGIAPVVGGEIPVADYGVSGGGYLLDNALDLILERSVQGGADHFVLPAHDAAKVTRWSRWIAANVKNPLVFLTGFGSLGGTIEGAFAAAEACPRRFAIVGRLITEAKDPAAAATALYEKMQALEATAP</sequence>
<dbReference type="Pfam" id="PF00215">
    <property type="entry name" value="OMPdecase"/>
    <property type="match status" value="1"/>
</dbReference>
<gene>
    <name evidence="4" type="ORF">GGQ86_004374</name>
    <name evidence="3" type="ORF">XFLAVUS301_40410</name>
</gene>
<feature type="domain" description="Orotidine 5'-phosphate decarboxylase" evidence="2">
    <location>
        <begin position="17"/>
        <end position="236"/>
    </location>
</feature>
<dbReference type="Proteomes" id="UP001245370">
    <property type="component" value="Unassembled WGS sequence"/>
</dbReference>
<reference evidence="3" key="1">
    <citation type="submission" date="2022-12" db="EMBL/GenBank/DDBJ databases">
        <title>Reference genome sequencing for broad-spectrum identification of bacterial and archaeal isolates by mass spectrometry.</title>
        <authorList>
            <person name="Sekiguchi Y."/>
            <person name="Tourlousse D.M."/>
        </authorList>
    </citation>
    <scope>NUCLEOTIDE SEQUENCE</scope>
    <source>
        <strain evidence="3">301</strain>
    </source>
</reference>
<evidence type="ECO:0000313" key="5">
    <source>
        <dbReference type="Proteomes" id="UP001144397"/>
    </source>
</evidence>
<dbReference type="GO" id="GO:0004590">
    <property type="term" value="F:orotidine-5'-phosphate decarboxylase activity"/>
    <property type="evidence" value="ECO:0007669"/>
    <property type="project" value="UniProtKB-EC"/>
</dbReference>
<evidence type="ECO:0000313" key="4">
    <source>
        <dbReference type="EMBL" id="MDR6335876.1"/>
    </source>
</evidence>
<dbReference type="SUPFAM" id="SSF51366">
    <property type="entry name" value="Ribulose-phoshate binding barrel"/>
    <property type="match status" value="1"/>
</dbReference>
<dbReference type="GeneID" id="95764813"/>
<organism evidence="3 5">
    <name type="scientific">Xanthobacter flavus</name>
    <dbReference type="NCBI Taxonomy" id="281"/>
    <lineage>
        <taxon>Bacteria</taxon>
        <taxon>Pseudomonadati</taxon>
        <taxon>Pseudomonadota</taxon>
        <taxon>Alphaproteobacteria</taxon>
        <taxon>Hyphomicrobiales</taxon>
        <taxon>Xanthobacteraceae</taxon>
        <taxon>Xanthobacter</taxon>
    </lineage>
</organism>
<dbReference type="RefSeq" id="WP_281809144.1">
    <property type="nucleotide sequence ID" value="NZ_BSDO01000007.1"/>
</dbReference>
<dbReference type="EMBL" id="JAVDPY010000009">
    <property type="protein sequence ID" value="MDR6335876.1"/>
    <property type="molecule type" value="Genomic_DNA"/>
</dbReference>
<proteinExistence type="predicted"/>
<dbReference type="Gene3D" id="3.20.20.70">
    <property type="entry name" value="Aldolase class I"/>
    <property type="match status" value="1"/>
</dbReference>
<accession>A0A9W6CSA0</accession>
<evidence type="ECO:0000313" key="6">
    <source>
        <dbReference type="Proteomes" id="UP001245370"/>
    </source>
</evidence>
<name>A0A9W6CSA0_XANFL</name>
<protein>
    <submittedName>
        <fullName evidence="4">Orotidine-5'-phosphate decarboxylase</fullName>
        <ecNumber evidence="4">4.1.1.23</ecNumber>
    </submittedName>
</protein>